<reference evidence="1" key="2">
    <citation type="journal article" date="2022" name="New Phytol.">
        <title>Evolutionary transition to the ectomycorrhizal habit in the genomes of a hyperdiverse lineage of mushroom-forming fungi.</title>
        <authorList>
            <person name="Looney B."/>
            <person name="Miyauchi S."/>
            <person name="Morin E."/>
            <person name="Drula E."/>
            <person name="Courty P.E."/>
            <person name="Kohler A."/>
            <person name="Kuo A."/>
            <person name="LaButti K."/>
            <person name="Pangilinan J."/>
            <person name="Lipzen A."/>
            <person name="Riley R."/>
            <person name="Andreopoulos W."/>
            <person name="He G."/>
            <person name="Johnson J."/>
            <person name="Nolan M."/>
            <person name="Tritt A."/>
            <person name="Barry K.W."/>
            <person name="Grigoriev I.V."/>
            <person name="Nagy L.G."/>
            <person name="Hibbett D."/>
            <person name="Henrissat B."/>
            <person name="Matheny P.B."/>
            <person name="Labbe J."/>
            <person name="Martin F.M."/>
        </authorList>
    </citation>
    <scope>NUCLEOTIDE SEQUENCE</scope>
    <source>
        <strain evidence="1">HHB10654</strain>
    </source>
</reference>
<protein>
    <submittedName>
        <fullName evidence="1">Uncharacterized protein</fullName>
    </submittedName>
</protein>
<sequence length="285" mass="30684">MSNKMNSVHFCNWEWCRETYTNHEDLVSHVLAQHVEEATPVRRSDVRWLRRVEESSATSEGLPTFPGFTQSLDTQQQSGSSLLPDETRSVRAVTPVRSKRPTFSDVAALSSPENTPSVASPPATPQLSTMIANAFPKPPFSRPHAKTTIVHHASHSTSTSSSRAVEEQLTQNMPPPSTSVSPAKPGSPLKQNFILPDVPQSVNTGDAGGAPLPPASQSAVPLFRSGSLRIHRTSSQAPPFVDLSQRTDAAPPAGSSYQSQTQTSLYQLQTQAPYASQTTGSQTSS</sequence>
<proteinExistence type="predicted"/>
<name>A0ACB8TGL9_9AGAM</name>
<evidence type="ECO:0000313" key="1">
    <source>
        <dbReference type="EMBL" id="KAI0067586.1"/>
    </source>
</evidence>
<gene>
    <name evidence="1" type="ORF">BV25DRAFT_836194</name>
</gene>
<reference evidence="1" key="1">
    <citation type="submission" date="2021-03" db="EMBL/GenBank/DDBJ databases">
        <authorList>
            <consortium name="DOE Joint Genome Institute"/>
            <person name="Ahrendt S."/>
            <person name="Looney B.P."/>
            <person name="Miyauchi S."/>
            <person name="Morin E."/>
            <person name="Drula E."/>
            <person name="Courty P.E."/>
            <person name="Chicoki N."/>
            <person name="Fauchery L."/>
            <person name="Kohler A."/>
            <person name="Kuo A."/>
            <person name="Labutti K."/>
            <person name="Pangilinan J."/>
            <person name="Lipzen A."/>
            <person name="Riley R."/>
            <person name="Andreopoulos W."/>
            <person name="He G."/>
            <person name="Johnson J."/>
            <person name="Barry K.W."/>
            <person name="Grigoriev I.V."/>
            <person name="Nagy L."/>
            <person name="Hibbett D."/>
            <person name="Henrissat B."/>
            <person name="Matheny P.B."/>
            <person name="Labbe J."/>
            <person name="Martin F."/>
        </authorList>
    </citation>
    <scope>NUCLEOTIDE SEQUENCE</scope>
    <source>
        <strain evidence="1">HHB10654</strain>
    </source>
</reference>
<dbReference type="EMBL" id="MU277189">
    <property type="protein sequence ID" value="KAI0067586.1"/>
    <property type="molecule type" value="Genomic_DNA"/>
</dbReference>
<organism evidence="1 2">
    <name type="scientific">Artomyces pyxidatus</name>
    <dbReference type="NCBI Taxonomy" id="48021"/>
    <lineage>
        <taxon>Eukaryota</taxon>
        <taxon>Fungi</taxon>
        <taxon>Dikarya</taxon>
        <taxon>Basidiomycota</taxon>
        <taxon>Agaricomycotina</taxon>
        <taxon>Agaricomycetes</taxon>
        <taxon>Russulales</taxon>
        <taxon>Auriscalpiaceae</taxon>
        <taxon>Artomyces</taxon>
    </lineage>
</organism>
<comment type="caution">
    <text evidence="1">The sequence shown here is derived from an EMBL/GenBank/DDBJ whole genome shotgun (WGS) entry which is preliminary data.</text>
</comment>
<dbReference type="Proteomes" id="UP000814140">
    <property type="component" value="Unassembled WGS sequence"/>
</dbReference>
<evidence type="ECO:0000313" key="2">
    <source>
        <dbReference type="Proteomes" id="UP000814140"/>
    </source>
</evidence>
<keyword evidence="2" id="KW-1185">Reference proteome</keyword>
<accession>A0ACB8TGL9</accession>